<dbReference type="EMBL" id="JADGJH010001337">
    <property type="protein sequence ID" value="KAJ3114823.1"/>
    <property type="molecule type" value="Genomic_DNA"/>
</dbReference>
<gene>
    <name evidence="2" type="ORF">HK100_001541</name>
</gene>
<dbReference type="SUPFAM" id="SSF53474">
    <property type="entry name" value="alpha/beta-Hydrolases"/>
    <property type="match status" value="1"/>
</dbReference>
<dbReference type="Pfam" id="PF00561">
    <property type="entry name" value="Abhydrolase_1"/>
    <property type="match status" value="1"/>
</dbReference>
<keyword evidence="3" id="KW-1185">Reference proteome</keyword>
<dbReference type="AlphaFoldDB" id="A0AAD5XEG4"/>
<protein>
    <recommendedName>
        <fullName evidence="1">AB hydrolase-1 domain-containing protein</fullName>
    </recommendedName>
</protein>
<sequence>MASMPPGSRTTVDEPSKFAMQDYASVAMRTVDGVRITGFAIFHRASPSDSPANITLLYCHANAGNMGHRLPLASRIKNLAGVNVFMLSYRGYGLSDGTPSEKGLKIDAQTALDWILNHPELGSTKIIVYGQSIGGAVAIDLAARYKGYQILFRDNLKY</sequence>
<reference evidence="2" key="1">
    <citation type="submission" date="2020-05" db="EMBL/GenBank/DDBJ databases">
        <title>Phylogenomic resolution of chytrid fungi.</title>
        <authorList>
            <person name="Stajich J.E."/>
            <person name="Amses K."/>
            <person name="Simmons R."/>
            <person name="Seto K."/>
            <person name="Myers J."/>
            <person name="Bonds A."/>
            <person name="Quandt C.A."/>
            <person name="Barry K."/>
            <person name="Liu P."/>
            <person name="Grigoriev I."/>
            <person name="Longcore J.E."/>
            <person name="James T.Y."/>
        </authorList>
    </citation>
    <scope>NUCLEOTIDE SEQUENCE</scope>
    <source>
        <strain evidence="2">JEL0513</strain>
    </source>
</reference>
<evidence type="ECO:0000313" key="2">
    <source>
        <dbReference type="EMBL" id="KAJ3114823.1"/>
    </source>
</evidence>
<dbReference type="Gene3D" id="3.40.50.1820">
    <property type="entry name" value="alpha/beta hydrolase"/>
    <property type="match status" value="1"/>
</dbReference>
<dbReference type="PANTHER" id="PTHR12277:SF81">
    <property type="entry name" value="PROTEIN ABHD13"/>
    <property type="match status" value="1"/>
</dbReference>
<evidence type="ECO:0000313" key="3">
    <source>
        <dbReference type="Proteomes" id="UP001211907"/>
    </source>
</evidence>
<dbReference type="Proteomes" id="UP001211907">
    <property type="component" value="Unassembled WGS sequence"/>
</dbReference>
<proteinExistence type="predicted"/>
<organism evidence="2 3">
    <name type="scientific">Physocladia obscura</name>
    <dbReference type="NCBI Taxonomy" id="109957"/>
    <lineage>
        <taxon>Eukaryota</taxon>
        <taxon>Fungi</taxon>
        <taxon>Fungi incertae sedis</taxon>
        <taxon>Chytridiomycota</taxon>
        <taxon>Chytridiomycota incertae sedis</taxon>
        <taxon>Chytridiomycetes</taxon>
        <taxon>Chytridiales</taxon>
        <taxon>Chytriomycetaceae</taxon>
        <taxon>Physocladia</taxon>
    </lineage>
</organism>
<name>A0AAD5XEG4_9FUNG</name>
<evidence type="ECO:0000259" key="1">
    <source>
        <dbReference type="Pfam" id="PF00561"/>
    </source>
</evidence>
<accession>A0AAD5XEG4</accession>
<feature type="domain" description="AB hydrolase-1" evidence="1">
    <location>
        <begin position="55"/>
        <end position="146"/>
    </location>
</feature>
<dbReference type="InterPro" id="IPR029058">
    <property type="entry name" value="AB_hydrolase_fold"/>
</dbReference>
<dbReference type="GO" id="GO:0016020">
    <property type="term" value="C:membrane"/>
    <property type="evidence" value="ECO:0007669"/>
    <property type="project" value="TreeGrafter"/>
</dbReference>
<dbReference type="GO" id="GO:0008474">
    <property type="term" value="F:palmitoyl-(protein) hydrolase activity"/>
    <property type="evidence" value="ECO:0007669"/>
    <property type="project" value="TreeGrafter"/>
</dbReference>
<comment type="caution">
    <text evidence="2">The sequence shown here is derived from an EMBL/GenBank/DDBJ whole genome shotgun (WGS) entry which is preliminary data.</text>
</comment>
<dbReference type="InterPro" id="IPR000073">
    <property type="entry name" value="AB_hydrolase_1"/>
</dbReference>
<dbReference type="PANTHER" id="PTHR12277">
    <property type="entry name" value="ALPHA/BETA HYDROLASE DOMAIN-CONTAINING PROTEIN"/>
    <property type="match status" value="1"/>
</dbReference>